<dbReference type="AlphaFoldDB" id="W9QSE7"/>
<organism evidence="1 2">
    <name type="scientific">Morus notabilis</name>
    <dbReference type="NCBI Taxonomy" id="981085"/>
    <lineage>
        <taxon>Eukaryota</taxon>
        <taxon>Viridiplantae</taxon>
        <taxon>Streptophyta</taxon>
        <taxon>Embryophyta</taxon>
        <taxon>Tracheophyta</taxon>
        <taxon>Spermatophyta</taxon>
        <taxon>Magnoliopsida</taxon>
        <taxon>eudicotyledons</taxon>
        <taxon>Gunneridae</taxon>
        <taxon>Pentapetalae</taxon>
        <taxon>rosids</taxon>
        <taxon>fabids</taxon>
        <taxon>Rosales</taxon>
        <taxon>Moraceae</taxon>
        <taxon>Moreae</taxon>
        <taxon>Morus</taxon>
    </lineage>
</organism>
<evidence type="ECO:0000313" key="2">
    <source>
        <dbReference type="Proteomes" id="UP000030645"/>
    </source>
</evidence>
<dbReference type="EMBL" id="KE343704">
    <property type="protein sequence ID" value="EXB38943.1"/>
    <property type="molecule type" value="Genomic_DNA"/>
</dbReference>
<accession>W9QSE7</accession>
<name>W9QSE7_9ROSA</name>
<sequence>MGSDWPKKQGTDFHQLFCKKSKNLHPRIGTSSDYLNLLPEPMLGTKLVTLVLPFGDSDVIPRSVQLETKSTLRNILV</sequence>
<keyword evidence="2" id="KW-1185">Reference proteome</keyword>
<proteinExistence type="predicted"/>
<evidence type="ECO:0000313" key="1">
    <source>
        <dbReference type="EMBL" id="EXB38943.1"/>
    </source>
</evidence>
<protein>
    <submittedName>
        <fullName evidence="1">Uncharacterized protein</fullName>
    </submittedName>
</protein>
<reference evidence="2" key="1">
    <citation type="submission" date="2013-01" db="EMBL/GenBank/DDBJ databases">
        <title>Draft Genome Sequence of a Mulberry Tree, Morus notabilis C.K. Schneid.</title>
        <authorList>
            <person name="He N."/>
            <person name="Zhao S."/>
        </authorList>
    </citation>
    <scope>NUCLEOTIDE SEQUENCE</scope>
</reference>
<gene>
    <name evidence="1" type="ORF">L484_027378</name>
</gene>
<dbReference type="Proteomes" id="UP000030645">
    <property type="component" value="Unassembled WGS sequence"/>
</dbReference>